<dbReference type="Pfam" id="PF08641">
    <property type="entry name" value="Mis14"/>
    <property type="match status" value="1"/>
</dbReference>
<dbReference type="RefSeq" id="XP_007722209.1">
    <property type="nucleotide sequence ID" value="XM_007724019.1"/>
</dbReference>
<accession>W9YYE3</accession>
<keyword evidence="1" id="KW-0175">Coiled coil</keyword>
<evidence type="ECO:0000256" key="1">
    <source>
        <dbReference type="SAM" id="Coils"/>
    </source>
</evidence>
<dbReference type="GeneID" id="19158008"/>
<dbReference type="GO" id="GO:0000070">
    <property type="term" value="P:mitotic sister chromatid segregation"/>
    <property type="evidence" value="ECO:0007669"/>
    <property type="project" value="InterPro"/>
</dbReference>
<name>W9YYE3_9EURO</name>
<dbReference type="PANTHER" id="PTHR31749:SF3">
    <property type="entry name" value="KINETOCHORE-ASSOCIATED PROTEIN NSL1 HOMOLOG"/>
    <property type="match status" value="1"/>
</dbReference>
<protein>
    <submittedName>
        <fullName evidence="2">Uncharacterized protein</fullName>
    </submittedName>
</protein>
<reference evidence="2 3" key="1">
    <citation type="submission" date="2013-03" db="EMBL/GenBank/DDBJ databases">
        <title>The Genome Sequence of Capronia coronata CBS 617.96.</title>
        <authorList>
            <consortium name="The Broad Institute Genomics Platform"/>
            <person name="Cuomo C."/>
            <person name="de Hoog S."/>
            <person name="Gorbushina A."/>
            <person name="Walker B."/>
            <person name="Young S.K."/>
            <person name="Zeng Q."/>
            <person name="Gargeya S."/>
            <person name="Fitzgerald M."/>
            <person name="Haas B."/>
            <person name="Abouelleil A."/>
            <person name="Allen A.W."/>
            <person name="Alvarado L."/>
            <person name="Arachchi H.M."/>
            <person name="Berlin A.M."/>
            <person name="Chapman S.B."/>
            <person name="Gainer-Dewar J."/>
            <person name="Goldberg J."/>
            <person name="Griggs A."/>
            <person name="Gujja S."/>
            <person name="Hansen M."/>
            <person name="Howarth C."/>
            <person name="Imamovic A."/>
            <person name="Ireland A."/>
            <person name="Larimer J."/>
            <person name="McCowan C."/>
            <person name="Murphy C."/>
            <person name="Pearson M."/>
            <person name="Poon T.W."/>
            <person name="Priest M."/>
            <person name="Roberts A."/>
            <person name="Saif S."/>
            <person name="Shea T."/>
            <person name="Sisk P."/>
            <person name="Sykes S."/>
            <person name="Wortman J."/>
            <person name="Nusbaum C."/>
            <person name="Birren B."/>
        </authorList>
    </citation>
    <scope>NUCLEOTIDE SEQUENCE [LARGE SCALE GENOMIC DNA]</scope>
    <source>
        <strain evidence="2 3">CBS 617.96</strain>
    </source>
</reference>
<dbReference type="Proteomes" id="UP000019484">
    <property type="component" value="Unassembled WGS sequence"/>
</dbReference>
<dbReference type="AlphaFoldDB" id="W9YYE3"/>
<comment type="caution">
    <text evidence="2">The sequence shown here is derived from an EMBL/GenBank/DDBJ whole genome shotgun (WGS) entry which is preliminary data.</text>
</comment>
<organism evidence="2 3">
    <name type="scientific">Capronia coronata CBS 617.96</name>
    <dbReference type="NCBI Taxonomy" id="1182541"/>
    <lineage>
        <taxon>Eukaryota</taxon>
        <taxon>Fungi</taxon>
        <taxon>Dikarya</taxon>
        <taxon>Ascomycota</taxon>
        <taxon>Pezizomycotina</taxon>
        <taxon>Eurotiomycetes</taxon>
        <taxon>Chaetothyriomycetidae</taxon>
        <taxon>Chaetothyriales</taxon>
        <taxon>Herpotrichiellaceae</taxon>
        <taxon>Capronia</taxon>
    </lineage>
</organism>
<dbReference type="OrthoDB" id="2135762at2759"/>
<sequence>MESEDNLQPHRIPDSHHRKIELQSPADLTYLQANLVASAKEKLDLHFPLSAAQNGGAGHAQPATVISLDGVDSSASAIASANGSNGQTPAVAATVGAAQRQEQEDPLRARVRQLVDSFMARTWEGASKNITVNGMDAASFPLLTSTTTTTTTSTDINAHSTGPQEEREGINFVYEAYDTRLQAKVAGLYGELETLTAQVSRLRRTAPKQGADEYRNRLMAQLAEEEEQFQAEMAALRHKAASGSQEGALKLEPPLREGWHDDVKTMFEHATGELMALAGLAGSEGDIRSGQASLTETVGKVQRARNVALEFE</sequence>
<keyword evidence="3" id="KW-1185">Reference proteome</keyword>
<dbReference type="STRING" id="1182541.W9YYE3"/>
<dbReference type="EMBL" id="AMWN01000002">
    <property type="protein sequence ID" value="EXJ94715.1"/>
    <property type="molecule type" value="Genomic_DNA"/>
</dbReference>
<feature type="coiled-coil region" evidence="1">
    <location>
        <begin position="208"/>
        <end position="239"/>
    </location>
</feature>
<proteinExistence type="predicted"/>
<dbReference type="InterPro" id="IPR013950">
    <property type="entry name" value="Mis14/Nsl1"/>
</dbReference>
<dbReference type="GO" id="GO:0000444">
    <property type="term" value="C:MIS12/MIND type complex"/>
    <property type="evidence" value="ECO:0007669"/>
    <property type="project" value="TreeGrafter"/>
</dbReference>
<evidence type="ECO:0000313" key="3">
    <source>
        <dbReference type="Proteomes" id="UP000019484"/>
    </source>
</evidence>
<evidence type="ECO:0000313" key="2">
    <source>
        <dbReference type="EMBL" id="EXJ94715.1"/>
    </source>
</evidence>
<dbReference type="PANTHER" id="PTHR31749">
    <property type="entry name" value="KINETOCHORE-ASSOCIATED PROTEIN NSL1 HOMOLOG"/>
    <property type="match status" value="1"/>
</dbReference>
<gene>
    <name evidence="2" type="ORF">A1O1_03112</name>
</gene>
<dbReference type="HOGENOM" id="CLU_070604_0_0_1"/>
<dbReference type="eggNOG" id="ENOG502SA1D">
    <property type="taxonomic scope" value="Eukaryota"/>
</dbReference>